<evidence type="ECO:0000313" key="3">
    <source>
        <dbReference type="Proteomes" id="UP001610411"/>
    </source>
</evidence>
<keyword evidence="1" id="KW-1133">Transmembrane helix</keyword>
<proteinExistence type="predicted"/>
<protein>
    <submittedName>
        <fullName evidence="2">Transmembrane protein 272 isoform 1</fullName>
    </submittedName>
</protein>
<reference evidence="2 3" key="1">
    <citation type="journal article" date="2024" name="G3 (Bethesda)">
        <title>A hybrid genome assembly of the endangered aye-aye (Daubentonia madagascariensis).</title>
        <authorList>
            <person name="Versoza C.J."/>
            <person name="Pfeifer S.P."/>
        </authorList>
    </citation>
    <scope>NUCLEOTIDE SEQUENCE [LARGE SCALE GENOMIC DNA]</scope>
    <source>
        <strain evidence="2">6821</strain>
    </source>
</reference>
<dbReference type="InterPro" id="IPR040350">
    <property type="entry name" value="TMEM272"/>
</dbReference>
<keyword evidence="1" id="KW-0472">Membrane</keyword>
<evidence type="ECO:0000313" key="2">
    <source>
        <dbReference type="EMBL" id="KAL2770231.1"/>
    </source>
</evidence>
<evidence type="ECO:0000256" key="1">
    <source>
        <dbReference type="SAM" id="Phobius"/>
    </source>
</evidence>
<keyword evidence="3" id="KW-1185">Reference proteome</keyword>
<feature type="transmembrane region" description="Helical" evidence="1">
    <location>
        <begin position="20"/>
        <end position="41"/>
    </location>
</feature>
<organism evidence="2 3">
    <name type="scientific">Daubentonia madagascariensis</name>
    <name type="common">Aye-aye</name>
    <name type="synonym">Sciurus madagascariensis</name>
    <dbReference type="NCBI Taxonomy" id="31869"/>
    <lineage>
        <taxon>Eukaryota</taxon>
        <taxon>Metazoa</taxon>
        <taxon>Chordata</taxon>
        <taxon>Craniata</taxon>
        <taxon>Vertebrata</taxon>
        <taxon>Euteleostomi</taxon>
        <taxon>Mammalia</taxon>
        <taxon>Eutheria</taxon>
        <taxon>Euarchontoglires</taxon>
        <taxon>Primates</taxon>
        <taxon>Strepsirrhini</taxon>
        <taxon>Chiromyiformes</taxon>
        <taxon>Daubentoniidae</taxon>
        <taxon>Daubentonia</taxon>
    </lineage>
</organism>
<dbReference type="PANTHER" id="PTHR33444:SF7">
    <property type="entry name" value="TRANSMEMBRANE PROTEIN 272"/>
    <property type="match status" value="1"/>
</dbReference>
<dbReference type="Proteomes" id="UP001610411">
    <property type="component" value="Unassembled WGS sequence"/>
</dbReference>
<name>A0ABD2DTW1_DAUMA</name>
<dbReference type="EMBL" id="JBFSEQ010000008">
    <property type="protein sequence ID" value="KAL2770231.1"/>
    <property type="molecule type" value="Genomic_DNA"/>
</dbReference>
<sequence length="192" mass="20708">MPGGLEKLCHQCISKIASNACFVCALFAFLALPLSMAFTGMKFLEDCPIQPLIPLYLLVGGIVGTLKVSLLLYDSTRMRQLLSKAVVIDDDDDDDDDDDAYPGGRMCTSVTPTSSPVSSCSSGSSWEITGSFLCTCLILFPLSSSLRVSVTKPCTSLRWVSWRAVTPRWPYSSYAALVSVCVTGGDLLLLKT</sequence>
<accession>A0ABD2DTW1</accession>
<feature type="transmembrane region" description="Helical" evidence="1">
    <location>
        <begin position="53"/>
        <end position="73"/>
    </location>
</feature>
<gene>
    <name evidence="2" type="ORF">WCI35_022999</name>
</gene>
<dbReference type="AlphaFoldDB" id="A0ABD2DTW1"/>
<dbReference type="PANTHER" id="PTHR33444">
    <property type="entry name" value="SI:DKEY-19B23.12-RELATED"/>
    <property type="match status" value="1"/>
</dbReference>
<keyword evidence="1 2" id="KW-0812">Transmembrane</keyword>
<comment type="caution">
    <text evidence="2">The sequence shown here is derived from an EMBL/GenBank/DDBJ whole genome shotgun (WGS) entry which is preliminary data.</text>
</comment>
<feature type="non-terminal residue" evidence="2">
    <location>
        <position position="192"/>
    </location>
</feature>